<comment type="caution">
    <text evidence="1">The sequence shown here is derived from an EMBL/GenBank/DDBJ whole genome shotgun (WGS) entry which is preliminary data.</text>
</comment>
<proteinExistence type="predicted"/>
<dbReference type="AlphaFoldDB" id="A0A918R8R6"/>
<dbReference type="RefSeq" id="WP_189538910.1">
    <property type="nucleotide sequence ID" value="NZ_BMZD01000001.1"/>
</dbReference>
<evidence type="ECO:0000313" key="2">
    <source>
        <dbReference type="Proteomes" id="UP000634139"/>
    </source>
</evidence>
<reference evidence="1" key="1">
    <citation type="journal article" date="2014" name="Int. J. Syst. Evol. Microbiol.">
        <title>Complete genome sequence of Corynebacterium casei LMG S-19264T (=DSM 44701T), isolated from a smear-ripened cheese.</title>
        <authorList>
            <consortium name="US DOE Joint Genome Institute (JGI-PGF)"/>
            <person name="Walter F."/>
            <person name="Albersmeier A."/>
            <person name="Kalinowski J."/>
            <person name="Ruckert C."/>
        </authorList>
    </citation>
    <scope>NUCLEOTIDE SEQUENCE</scope>
    <source>
        <strain evidence="1">KCTC 32422</strain>
    </source>
</reference>
<dbReference type="Proteomes" id="UP000634139">
    <property type="component" value="Unassembled WGS sequence"/>
</dbReference>
<evidence type="ECO:0000313" key="1">
    <source>
        <dbReference type="EMBL" id="GGZ89740.1"/>
    </source>
</evidence>
<accession>A0A918R8R6</accession>
<dbReference type="EMBL" id="BMZD01000001">
    <property type="protein sequence ID" value="GGZ89740.1"/>
    <property type="molecule type" value="Genomic_DNA"/>
</dbReference>
<gene>
    <name evidence="1" type="ORF">GCM10011617_06170</name>
</gene>
<sequence>MGLFKPDLYRSFAIGFVLGALGLLGAVGLQGGTSLAHQVIPSAEAAPAHPDRTR</sequence>
<protein>
    <submittedName>
        <fullName evidence="1">Uncharacterized protein</fullName>
    </submittedName>
</protein>
<organism evidence="1 2">
    <name type="scientific">Novosphingobium arvoryzae</name>
    <dbReference type="NCBI Taxonomy" id="1256514"/>
    <lineage>
        <taxon>Bacteria</taxon>
        <taxon>Pseudomonadati</taxon>
        <taxon>Pseudomonadota</taxon>
        <taxon>Alphaproteobacteria</taxon>
        <taxon>Sphingomonadales</taxon>
        <taxon>Sphingomonadaceae</taxon>
        <taxon>Novosphingobium</taxon>
    </lineage>
</organism>
<reference evidence="1" key="2">
    <citation type="submission" date="2020-09" db="EMBL/GenBank/DDBJ databases">
        <authorList>
            <person name="Sun Q."/>
            <person name="Kim S."/>
        </authorList>
    </citation>
    <scope>NUCLEOTIDE SEQUENCE</scope>
    <source>
        <strain evidence="1">KCTC 32422</strain>
    </source>
</reference>
<keyword evidence="2" id="KW-1185">Reference proteome</keyword>
<name>A0A918R8R6_9SPHN</name>